<dbReference type="PANTHER" id="PTHR40050">
    <property type="entry name" value="INNER SPORE COAT PROTEIN H"/>
    <property type="match status" value="1"/>
</dbReference>
<dbReference type="InterPro" id="IPR014867">
    <property type="entry name" value="Spore_coat_CotH_CotH2/3/7"/>
</dbReference>
<dbReference type="PANTHER" id="PTHR40050:SF1">
    <property type="entry name" value="INNER SPORE COAT PROTEIN H"/>
    <property type="match status" value="1"/>
</dbReference>
<dbReference type="Proteomes" id="UP001057134">
    <property type="component" value="Chromosome"/>
</dbReference>
<keyword evidence="1" id="KW-0167">Capsid protein</keyword>
<proteinExistence type="predicted"/>
<evidence type="ECO:0000313" key="2">
    <source>
        <dbReference type="Proteomes" id="UP001057134"/>
    </source>
</evidence>
<organism evidence="1 2">
    <name type="scientific">Paenibacillus konkukensis</name>
    <dbReference type="NCBI Taxonomy" id="2020716"/>
    <lineage>
        <taxon>Bacteria</taxon>
        <taxon>Bacillati</taxon>
        <taxon>Bacillota</taxon>
        <taxon>Bacilli</taxon>
        <taxon>Bacillales</taxon>
        <taxon>Paenibacillaceae</taxon>
        <taxon>Paenibacillus</taxon>
    </lineage>
</organism>
<sequence length="351" mass="41351">MELPTRSIEIGEQEHSSLQKNVWSEKYASAFMVVQGKREPVKLRYRGGHTRDYPKKSYEVVRGGKTYHYNAEYDDPSMLRNALSFRFFEWIGVPSPRTRHCLLSLNGQSLGVYLEIEGVDRHFFERRGIAVQALFYAVNDFANFKLSNPESRQPKSSLFRGYELKMGSESDRIRWKSFILKLNTLKGKQLSRYLKQRVDIDNYVKWLAGAVCTGNYDGFDQNYAVYLHRSKRRYRIIPWDYEGTWGRNCYGKKCSSRLVRVQGYNQLTRKLLSFPSVRAQYKAVLRSVLKRHFTVRNIAPVVLQIHEQIAPHIYRDSTRKWSHGVFDGEPELIRNYIKERRKIILESLKKL</sequence>
<gene>
    <name evidence="1" type="primary">cotH_1</name>
    <name evidence="1" type="ORF">SK3146_01724</name>
</gene>
<accession>A0ABY4RMN3</accession>
<dbReference type="EMBL" id="CP027059">
    <property type="protein sequence ID" value="UQZ82567.1"/>
    <property type="molecule type" value="Genomic_DNA"/>
</dbReference>
<reference evidence="1" key="1">
    <citation type="submission" date="2018-02" db="EMBL/GenBank/DDBJ databases">
        <authorList>
            <person name="Kim S.-K."/>
            <person name="Jung H.-I."/>
            <person name="Lee S.-W."/>
        </authorList>
    </citation>
    <scope>NUCLEOTIDE SEQUENCE</scope>
    <source>
        <strain evidence="1">SK3146</strain>
    </source>
</reference>
<protein>
    <submittedName>
        <fullName evidence="1">Inner spore coat protein H</fullName>
    </submittedName>
</protein>
<keyword evidence="1" id="KW-0946">Virion</keyword>
<dbReference type="RefSeq" id="WP_249864690.1">
    <property type="nucleotide sequence ID" value="NZ_CP027059.1"/>
</dbReference>
<reference evidence="1" key="2">
    <citation type="journal article" date="2021" name="J Anim Sci Technol">
        <title>Complete genome sequence of Paenibacillus konkukensis sp. nov. SK3146 as a potential probiotic strain.</title>
        <authorList>
            <person name="Jung H.I."/>
            <person name="Park S."/>
            <person name="Niu K.M."/>
            <person name="Lee S.W."/>
            <person name="Kothari D."/>
            <person name="Yi K.J."/>
            <person name="Kim S.K."/>
        </authorList>
    </citation>
    <scope>NUCLEOTIDE SEQUENCE</scope>
    <source>
        <strain evidence="1">SK3146</strain>
    </source>
</reference>
<keyword evidence="2" id="KW-1185">Reference proteome</keyword>
<evidence type="ECO:0000313" key="1">
    <source>
        <dbReference type="EMBL" id="UQZ82567.1"/>
    </source>
</evidence>
<dbReference type="Pfam" id="PF08757">
    <property type="entry name" value="CotH"/>
    <property type="match status" value="1"/>
</dbReference>
<name>A0ABY4RMN3_9BACL</name>